<feature type="transmembrane region" description="Helical" evidence="5">
    <location>
        <begin position="258"/>
        <end position="276"/>
    </location>
</feature>
<dbReference type="EMBL" id="KV428422">
    <property type="protein sequence ID" value="KZT31941.1"/>
    <property type="molecule type" value="Genomic_DNA"/>
</dbReference>
<keyword evidence="8" id="KW-1185">Reference proteome</keyword>
<proteinExistence type="predicted"/>
<keyword evidence="4 5" id="KW-0472">Membrane</keyword>
<dbReference type="GO" id="GO:0005886">
    <property type="term" value="C:plasma membrane"/>
    <property type="evidence" value="ECO:0007669"/>
    <property type="project" value="TreeGrafter"/>
</dbReference>
<sequence length="381" mass="42748">MLDFIRNRNDSIDSPQRTSPTCLLQDLLSHHRSSVMDTFTWEVRVGLAFKFQAACVSAISILGLLSYLIYQTFRIRKSRGSFSCPTHLHIFVISLVCSDMFESISTIMGIRWLLDGRITEGPYCTAEAMIRNTGNVGVALAILAIAVSTWGVIVRRWSCPSPKVAVGVVASIWTFAFLMVMVSYAVHKSERFYGSTTYWCFIRPPYSYHAGIALVYTWYWLTATGNLVLYVSVAYKIIDSRRQRPQCVAIERTERSRLQIALLMTCYPIVYLVIIIPTSVTRIWQFARPDHPPSAAFIIVAGIIFSSSGWMNVMLYCFTRPSLIHPHDEPSPTEHRSSWVARRISCAVSNVDGVPVDQPHAFSSPCARGSFGSCSKTIEAA</sequence>
<evidence type="ECO:0000313" key="7">
    <source>
        <dbReference type="EMBL" id="KZT31941.1"/>
    </source>
</evidence>
<evidence type="ECO:0000256" key="5">
    <source>
        <dbReference type="SAM" id="Phobius"/>
    </source>
</evidence>
<protein>
    <recommendedName>
        <fullName evidence="6">G-protein coupled receptors family 1 profile domain-containing protein</fullName>
    </recommendedName>
</protein>
<evidence type="ECO:0000313" key="8">
    <source>
        <dbReference type="Proteomes" id="UP000076798"/>
    </source>
</evidence>
<evidence type="ECO:0000256" key="1">
    <source>
        <dbReference type="ARBA" id="ARBA00004141"/>
    </source>
</evidence>
<dbReference type="PANTHER" id="PTHR23112">
    <property type="entry name" value="G PROTEIN-COUPLED RECEPTOR 157-RELATED"/>
    <property type="match status" value="1"/>
</dbReference>
<comment type="subcellular location">
    <subcellularLocation>
        <location evidence="1">Membrane</location>
        <topology evidence="1">Multi-pass membrane protein</topology>
    </subcellularLocation>
</comment>
<gene>
    <name evidence="7" type="ORF">SISSUDRAFT_633484</name>
</gene>
<feature type="transmembrane region" description="Helical" evidence="5">
    <location>
        <begin position="90"/>
        <end position="114"/>
    </location>
</feature>
<dbReference type="InterPro" id="IPR022596">
    <property type="entry name" value="GPR1/2/3_C"/>
</dbReference>
<keyword evidence="3 5" id="KW-1133">Transmembrane helix</keyword>
<evidence type="ECO:0000256" key="4">
    <source>
        <dbReference type="ARBA" id="ARBA00023136"/>
    </source>
</evidence>
<dbReference type="OrthoDB" id="100006at2759"/>
<feature type="transmembrane region" description="Helical" evidence="5">
    <location>
        <begin position="165"/>
        <end position="186"/>
    </location>
</feature>
<feature type="transmembrane region" description="Helical" evidence="5">
    <location>
        <begin position="51"/>
        <end position="70"/>
    </location>
</feature>
<dbReference type="Proteomes" id="UP000076798">
    <property type="component" value="Unassembled WGS sequence"/>
</dbReference>
<feature type="domain" description="G-protein coupled receptors family 1 profile" evidence="6">
    <location>
        <begin position="65"/>
        <end position="316"/>
    </location>
</feature>
<dbReference type="SUPFAM" id="SSF81321">
    <property type="entry name" value="Family A G protein-coupled receptor-like"/>
    <property type="match status" value="1"/>
</dbReference>
<dbReference type="PROSITE" id="PS50262">
    <property type="entry name" value="G_PROTEIN_RECEP_F1_2"/>
    <property type="match status" value="1"/>
</dbReference>
<dbReference type="GO" id="GO:0004930">
    <property type="term" value="F:G protein-coupled receptor activity"/>
    <property type="evidence" value="ECO:0007669"/>
    <property type="project" value="TreeGrafter"/>
</dbReference>
<dbReference type="Gene3D" id="1.20.1070.10">
    <property type="entry name" value="Rhodopsin 7-helix transmembrane proteins"/>
    <property type="match status" value="1"/>
</dbReference>
<dbReference type="Pfam" id="PF11970">
    <property type="entry name" value="GPR_Gpa2_C"/>
    <property type="match status" value="1"/>
</dbReference>
<dbReference type="GO" id="GO:0007189">
    <property type="term" value="P:adenylate cyclase-activating G protein-coupled receptor signaling pathway"/>
    <property type="evidence" value="ECO:0007669"/>
    <property type="project" value="TreeGrafter"/>
</dbReference>
<dbReference type="AlphaFoldDB" id="A0A165X8N7"/>
<keyword evidence="2 5" id="KW-0812">Transmembrane</keyword>
<name>A0A165X8N7_9AGAM</name>
<feature type="transmembrane region" description="Helical" evidence="5">
    <location>
        <begin position="296"/>
        <end position="318"/>
    </location>
</feature>
<dbReference type="STRING" id="1314776.A0A165X8N7"/>
<feature type="transmembrane region" description="Helical" evidence="5">
    <location>
        <begin position="134"/>
        <end position="153"/>
    </location>
</feature>
<dbReference type="InterPro" id="IPR017452">
    <property type="entry name" value="GPCR_Rhodpsn_7TM"/>
</dbReference>
<dbReference type="PANTHER" id="PTHR23112:SF37">
    <property type="entry name" value="G PROTEIN-COUPLED RECEPTOR GPR1"/>
    <property type="match status" value="1"/>
</dbReference>
<feature type="transmembrane region" description="Helical" evidence="5">
    <location>
        <begin position="218"/>
        <end position="238"/>
    </location>
</feature>
<dbReference type="CDD" id="cd00637">
    <property type="entry name" value="7tm_classA_rhodopsin-like"/>
    <property type="match status" value="1"/>
</dbReference>
<reference evidence="7 8" key="1">
    <citation type="journal article" date="2016" name="Mol. Biol. Evol.">
        <title>Comparative Genomics of Early-Diverging Mushroom-Forming Fungi Provides Insights into the Origins of Lignocellulose Decay Capabilities.</title>
        <authorList>
            <person name="Nagy L.G."/>
            <person name="Riley R."/>
            <person name="Tritt A."/>
            <person name="Adam C."/>
            <person name="Daum C."/>
            <person name="Floudas D."/>
            <person name="Sun H."/>
            <person name="Yadav J.S."/>
            <person name="Pangilinan J."/>
            <person name="Larsson K.H."/>
            <person name="Matsuura K."/>
            <person name="Barry K."/>
            <person name="Labutti K."/>
            <person name="Kuo R."/>
            <person name="Ohm R.A."/>
            <person name="Bhattacharya S.S."/>
            <person name="Shirouzu T."/>
            <person name="Yoshinaga Y."/>
            <person name="Martin F.M."/>
            <person name="Grigoriev I.V."/>
            <person name="Hibbett D.S."/>
        </authorList>
    </citation>
    <scope>NUCLEOTIDE SEQUENCE [LARGE SCALE GENOMIC DNA]</scope>
    <source>
        <strain evidence="7 8">HHB10207 ss-3</strain>
    </source>
</reference>
<evidence type="ECO:0000256" key="2">
    <source>
        <dbReference type="ARBA" id="ARBA00022692"/>
    </source>
</evidence>
<accession>A0A165X8N7</accession>
<organism evidence="7 8">
    <name type="scientific">Sistotremastrum suecicum HHB10207 ss-3</name>
    <dbReference type="NCBI Taxonomy" id="1314776"/>
    <lineage>
        <taxon>Eukaryota</taxon>
        <taxon>Fungi</taxon>
        <taxon>Dikarya</taxon>
        <taxon>Basidiomycota</taxon>
        <taxon>Agaricomycotina</taxon>
        <taxon>Agaricomycetes</taxon>
        <taxon>Sistotremastrales</taxon>
        <taxon>Sistotremastraceae</taxon>
        <taxon>Sistotremastrum</taxon>
    </lineage>
</organism>
<evidence type="ECO:0000259" key="6">
    <source>
        <dbReference type="PROSITE" id="PS50262"/>
    </source>
</evidence>
<evidence type="ECO:0000256" key="3">
    <source>
        <dbReference type="ARBA" id="ARBA00022989"/>
    </source>
</evidence>